<reference evidence="2 3" key="1">
    <citation type="submission" date="2018-03" db="EMBL/GenBank/DDBJ databases">
        <title>Genomic Encyclopedia of Type Strains, Phase III (KMG-III): the genomes of soil and plant-associated and newly described type strains.</title>
        <authorList>
            <person name="Whitman W."/>
        </authorList>
    </citation>
    <scope>NUCLEOTIDE SEQUENCE [LARGE SCALE GENOMIC DNA]</scope>
    <source>
        <strain evidence="2 3">CGMCC 4.7104</strain>
    </source>
</reference>
<dbReference type="Proteomes" id="UP000238312">
    <property type="component" value="Unassembled WGS sequence"/>
</dbReference>
<evidence type="ECO:0000256" key="1">
    <source>
        <dbReference type="SAM" id="MobiDB-lite"/>
    </source>
</evidence>
<sequence length="33" mass="3523">MTAARTLTAERADAVPRAQPFDGRVPGHGLSSW</sequence>
<dbReference type="AlphaFoldDB" id="A0A2T0MZP5"/>
<organism evidence="2 3">
    <name type="scientific">Nonomuraea fuscirosea</name>
    <dbReference type="NCBI Taxonomy" id="1291556"/>
    <lineage>
        <taxon>Bacteria</taxon>
        <taxon>Bacillati</taxon>
        <taxon>Actinomycetota</taxon>
        <taxon>Actinomycetes</taxon>
        <taxon>Streptosporangiales</taxon>
        <taxon>Streptosporangiaceae</taxon>
        <taxon>Nonomuraea</taxon>
    </lineage>
</organism>
<dbReference type="EMBL" id="PVNG01000008">
    <property type="protein sequence ID" value="PRX64847.1"/>
    <property type="molecule type" value="Genomic_DNA"/>
</dbReference>
<gene>
    <name evidence="2" type="ORF">B0I32_108208</name>
</gene>
<comment type="caution">
    <text evidence="2">The sequence shown here is derived from an EMBL/GenBank/DDBJ whole genome shotgun (WGS) entry which is preliminary data.</text>
</comment>
<evidence type="ECO:0000313" key="3">
    <source>
        <dbReference type="Proteomes" id="UP000238312"/>
    </source>
</evidence>
<keyword evidence="3" id="KW-1185">Reference proteome</keyword>
<evidence type="ECO:0000313" key="2">
    <source>
        <dbReference type="EMBL" id="PRX64847.1"/>
    </source>
</evidence>
<feature type="region of interest" description="Disordered" evidence="1">
    <location>
        <begin position="1"/>
        <end position="33"/>
    </location>
</feature>
<name>A0A2T0MZP5_9ACTN</name>
<protein>
    <submittedName>
        <fullName evidence="2">Uncharacterized protein</fullName>
    </submittedName>
</protein>
<accession>A0A2T0MZP5</accession>
<proteinExistence type="predicted"/>